<dbReference type="Gene3D" id="2.40.160.120">
    <property type="match status" value="1"/>
</dbReference>
<reference evidence="5" key="1">
    <citation type="submission" date="2020-11" db="EMBL/GenBank/DDBJ databases">
        <authorList>
            <person name="Tran Van P."/>
        </authorList>
    </citation>
    <scope>NUCLEOTIDE SEQUENCE</scope>
</reference>
<accession>A0A7R9GB06</accession>
<gene>
    <name evidence="5" type="ORF">NMOB1V02_LOCUS2221</name>
</gene>
<dbReference type="InterPro" id="IPR037239">
    <property type="entry name" value="OSBP_sf"/>
</dbReference>
<evidence type="ECO:0000256" key="2">
    <source>
        <dbReference type="RuleBase" id="RU003844"/>
    </source>
</evidence>
<keyword evidence="1" id="KW-0446">Lipid-binding</keyword>
<dbReference type="AlphaFoldDB" id="A0A7R9GB06"/>
<evidence type="ECO:0000313" key="5">
    <source>
        <dbReference type="EMBL" id="CAD7274388.1"/>
    </source>
</evidence>
<proteinExistence type="inferred from homology"/>
<dbReference type="InterPro" id="IPR018494">
    <property type="entry name" value="Oxysterol-bd_CS"/>
</dbReference>
<name>A0A7R9GB06_9CRUS</name>
<feature type="compositionally biased region" description="Basic residues" evidence="4">
    <location>
        <begin position="250"/>
        <end position="260"/>
    </location>
</feature>
<dbReference type="InterPro" id="IPR000648">
    <property type="entry name" value="Oxysterol-bd"/>
</dbReference>
<dbReference type="EMBL" id="CAJPEX010000245">
    <property type="protein sequence ID" value="CAG0914540.1"/>
    <property type="molecule type" value="Genomic_DNA"/>
</dbReference>
<comment type="similarity">
    <text evidence="2">Belongs to the OSBP family.</text>
</comment>
<protein>
    <recommendedName>
        <fullName evidence="3">Oxysterol-binding protein</fullName>
    </recommendedName>
</protein>
<dbReference type="Proteomes" id="UP000678499">
    <property type="component" value="Unassembled WGS sequence"/>
</dbReference>
<dbReference type="GO" id="GO:0032934">
    <property type="term" value="F:sterol binding"/>
    <property type="evidence" value="ECO:0007669"/>
    <property type="project" value="TreeGrafter"/>
</dbReference>
<dbReference type="PANTHER" id="PTHR10972">
    <property type="entry name" value="OXYSTEROL-BINDING PROTEIN-RELATED"/>
    <property type="match status" value="1"/>
</dbReference>
<keyword evidence="6" id="KW-1185">Reference proteome</keyword>
<dbReference type="OrthoDB" id="416222at2759"/>
<dbReference type="PROSITE" id="PS01013">
    <property type="entry name" value="OSBP"/>
    <property type="match status" value="1"/>
</dbReference>
<keyword evidence="3" id="KW-0445">Lipid transport</keyword>
<evidence type="ECO:0000256" key="3">
    <source>
        <dbReference type="RuleBase" id="RU003845"/>
    </source>
</evidence>
<dbReference type="GO" id="GO:0016020">
    <property type="term" value="C:membrane"/>
    <property type="evidence" value="ECO:0007669"/>
    <property type="project" value="TreeGrafter"/>
</dbReference>
<keyword evidence="3" id="KW-0813">Transport</keyword>
<sequence>MSENDDFSAMERAIIRKSLDGFMDDLSGTPVTEPMPRDDRDARKALPAKNKHKTIGLLTLMKHSIGKDLTHITMPLIINEPLSLLQRLAEGLEYGYLLNKADATDDPHVRMELVMAFCVSGLSSSKDRTLKPFNPLLGETFQWEKYGIKLVSEQVCHHPPVSAFHAVGQSFTLYANLQPSIKFWGRSIEIQSKGHNVVFLNKHKEHYYWESVPVLVKNIFLGTTYLEYGGTYKLHKHNSCNRGSDPSMSKSRRIPFRRNNSKGAKTLATSGDSEKRILFRMRARPPKASDYFNYGYFTLMLNELRITDEQQQQDNNKLCPTDSRFRPDMRLLEQGKEDKGQEEKDRIEDIQRARRKQREDAAAATSGSKSQQQSAYKPRWFVLKKDEITKTEMWVYDESSHFWKKTYENVPNLWKIRERHLVVGQGSGHGIGVHEVLAAGSRAWGALGCVGVVFGPPGVTQLVGCDEVSLQTGHEAATPTADAGQADIQGLLLLLQLVVMPPAAPFMAT</sequence>
<feature type="compositionally biased region" description="Polar residues" evidence="4">
    <location>
        <begin position="240"/>
        <end position="249"/>
    </location>
</feature>
<organism evidence="5">
    <name type="scientific">Notodromas monacha</name>
    <dbReference type="NCBI Taxonomy" id="399045"/>
    <lineage>
        <taxon>Eukaryota</taxon>
        <taxon>Metazoa</taxon>
        <taxon>Ecdysozoa</taxon>
        <taxon>Arthropoda</taxon>
        <taxon>Crustacea</taxon>
        <taxon>Oligostraca</taxon>
        <taxon>Ostracoda</taxon>
        <taxon>Podocopa</taxon>
        <taxon>Podocopida</taxon>
        <taxon>Cypridocopina</taxon>
        <taxon>Cypridoidea</taxon>
        <taxon>Cyprididae</taxon>
        <taxon>Notodromas</taxon>
    </lineage>
</organism>
<dbReference type="EMBL" id="OA882282">
    <property type="protein sequence ID" value="CAD7274388.1"/>
    <property type="molecule type" value="Genomic_DNA"/>
</dbReference>
<evidence type="ECO:0000313" key="6">
    <source>
        <dbReference type="Proteomes" id="UP000678499"/>
    </source>
</evidence>
<dbReference type="GO" id="GO:0005829">
    <property type="term" value="C:cytosol"/>
    <property type="evidence" value="ECO:0007669"/>
    <property type="project" value="TreeGrafter"/>
</dbReference>
<feature type="compositionally biased region" description="Basic and acidic residues" evidence="4">
    <location>
        <begin position="352"/>
        <end position="361"/>
    </location>
</feature>
<dbReference type="Pfam" id="PF01237">
    <property type="entry name" value="Oxysterol_BP"/>
    <property type="match status" value="2"/>
</dbReference>
<dbReference type="GO" id="GO:0006869">
    <property type="term" value="P:lipid transport"/>
    <property type="evidence" value="ECO:0007669"/>
    <property type="project" value="UniProtKB-KW"/>
</dbReference>
<feature type="region of interest" description="Disordered" evidence="4">
    <location>
        <begin position="239"/>
        <end position="269"/>
    </location>
</feature>
<feature type="region of interest" description="Disordered" evidence="4">
    <location>
        <begin position="352"/>
        <end position="372"/>
    </location>
</feature>
<evidence type="ECO:0000256" key="1">
    <source>
        <dbReference type="ARBA" id="ARBA00023121"/>
    </source>
</evidence>
<evidence type="ECO:0000256" key="4">
    <source>
        <dbReference type="SAM" id="MobiDB-lite"/>
    </source>
</evidence>
<dbReference type="SUPFAM" id="SSF144000">
    <property type="entry name" value="Oxysterol-binding protein-like"/>
    <property type="match status" value="1"/>
</dbReference>